<dbReference type="Gene3D" id="3.90.1010.20">
    <property type="match status" value="1"/>
</dbReference>
<dbReference type="GO" id="GO:0016020">
    <property type="term" value="C:membrane"/>
    <property type="evidence" value="ECO:0007669"/>
    <property type="project" value="InterPro"/>
</dbReference>
<evidence type="ECO:0000313" key="4">
    <source>
        <dbReference type="Proteomes" id="UP000254051"/>
    </source>
</evidence>
<dbReference type="AlphaFoldDB" id="A0A315ZYS0"/>
<keyword evidence="1" id="KW-0732">Signal</keyword>
<evidence type="ECO:0000313" key="3">
    <source>
        <dbReference type="EMBL" id="SUQ13379.1"/>
    </source>
</evidence>
<dbReference type="RefSeq" id="WP_109709373.1">
    <property type="nucleotide sequence ID" value="NZ_QGDS01000003.1"/>
</dbReference>
<dbReference type="InterPro" id="IPR007329">
    <property type="entry name" value="FMN-bd"/>
</dbReference>
<dbReference type="GO" id="GO:0010181">
    <property type="term" value="F:FMN binding"/>
    <property type="evidence" value="ECO:0007669"/>
    <property type="project" value="InterPro"/>
</dbReference>
<protein>
    <submittedName>
        <fullName evidence="3">Major membrane immunogen, membrane-anchored lipoprotein</fullName>
    </submittedName>
</protein>
<keyword evidence="4" id="KW-1185">Reference proteome</keyword>
<proteinExistence type="predicted"/>
<dbReference type="SMART" id="SM00900">
    <property type="entry name" value="FMN_bind"/>
    <property type="match status" value="1"/>
</dbReference>
<feature type="signal peptide" evidence="1">
    <location>
        <begin position="1"/>
        <end position="22"/>
    </location>
</feature>
<name>A0A315ZYS0_9FIRM</name>
<keyword evidence="3" id="KW-0449">Lipoprotein</keyword>
<feature type="domain" description="FMN-binding" evidence="2">
    <location>
        <begin position="44"/>
        <end position="135"/>
    </location>
</feature>
<dbReference type="OrthoDB" id="1957059at2"/>
<dbReference type="Proteomes" id="UP000254051">
    <property type="component" value="Unassembled WGS sequence"/>
</dbReference>
<dbReference type="EMBL" id="UHJJ01000003">
    <property type="protein sequence ID" value="SUQ13379.1"/>
    <property type="molecule type" value="Genomic_DNA"/>
</dbReference>
<evidence type="ECO:0000259" key="2">
    <source>
        <dbReference type="SMART" id="SM00900"/>
    </source>
</evidence>
<evidence type="ECO:0000256" key="1">
    <source>
        <dbReference type="SAM" id="SignalP"/>
    </source>
</evidence>
<gene>
    <name evidence="3" type="ORF">SAMN05216529_103107</name>
</gene>
<reference evidence="4" key="1">
    <citation type="submission" date="2017-07" db="EMBL/GenBank/DDBJ databases">
        <authorList>
            <person name="Varghese N."/>
            <person name="Submissions S."/>
        </authorList>
    </citation>
    <scope>NUCLEOTIDE SEQUENCE [LARGE SCALE GENOMIC DNA]</scope>
    <source>
        <strain evidence="4">NLAE-zl-C134</strain>
    </source>
</reference>
<feature type="chain" id="PRO_5043163515" evidence="1">
    <location>
        <begin position="23"/>
        <end position="152"/>
    </location>
</feature>
<organism evidence="3 4">
    <name type="scientific">Faecalicatena contorta</name>
    <dbReference type="NCBI Taxonomy" id="39482"/>
    <lineage>
        <taxon>Bacteria</taxon>
        <taxon>Bacillati</taxon>
        <taxon>Bacillota</taxon>
        <taxon>Clostridia</taxon>
        <taxon>Lachnospirales</taxon>
        <taxon>Lachnospiraceae</taxon>
        <taxon>Faecalicatena</taxon>
    </lineage>
</organism>
<accession>A0A315ZYS0</accession>
<sequence length="152" mass="17020">MKITRKIAVLLFFTVFVLQATACGADNKMKDGYYTAEMGTYSHGWKEYVCIMVKDNQIISAEYNAKNESGFIKAWDNEYMKNMNSVTGTYPNDYTRRYVSQLIEDQSAGHIDIISGATSSGGQFRLLAEAVILQAMEGNPEKVIIESAEEES</sequence>